<organism evidence="1 2">
    <name type="scientific">Streptomyces beijiangensis</name>
    <dbReference type="NCBI Taxonomy" id="163361"/>
    <lineage>
        <taxon>Bacteria</taxon>
        <taxon>Bacillati</taxon>
        <taxon>Actinomycetota</taxon>
        <taxon>Actinomycetes</taxon>
        <taxon>Kitasatosporales</taxon>
        <taxon>Streptomycetaceae</taxon>
        <taxon>Streptomyces</taxon>
    </lineage>
</organism>
<proteinExistence type="predicted"/>
<dbReference type="RefSeq" id="WP_206968273.1">
    <property type="nucleotide sequence ID" value="NZ_BAAAJJ010000020.1"/>
</dbReference>
<dbReference type="EMBL" id="JAFLRJ010000401">
    <property type="protein sequence ID" value="MBO0516480.1"/>
    <property type="molecule type" value="Genomic_DNA"/>
</dbReference>
<accession>A0A939FG53</accession>
<keyword evidence="2" id="KW-1185">Reference proteome</keyword>
<comment type="caution">
    <text evidence="1">The sequence shown here is derived from an EMBL/GenBank/DDBJ whole genome shotgun (WGS) entry which is preliminary data.</text>
</comment>
<name>A0A939FG53_9ACTN</name>
<evidence type="ECO:0000313" key="1">
    <source>
        <dbReference type="EMBL" id="MBO0516480.1"/>
    </source>
</evidence>
<reference evidence="1" key="1">
    <citation type="submission" date="2021-03" db="EMBL/GenBank/DDBJ databases">
        <title>Streptomyces poriferae sp. nov., a novel marine sponge-derived Actinobacteria species with anti-MRSA activity.</title>
        <authorList>
            <person name="Sandoval-Powers M."/>
            <person name="Kralova S."/>
            <person name="Nguyen G.-S."/>
            <person name="Fawwal D."/>
            <person name="Degnes K."/>
            <person name="Klinkenberg G."/>
            <person name="Sletta H."/>
            <person name="Wentzel A."/>
            <person name="Liles M.R."/>
        </authorList>
    </citation>
    <scope>NUCLEOTIDE SEQUENCE</scope>
    <source>
        <strain evidence="1">DSM 41794</strain>
    </source>
</reference>
<evidence type="ECO:0000313" key="2">
    <source>
        <dbReference type="Proteomes" id="UP000664167"/>
    </source>
</evidence>
<dbReference type="Proteomes" id="UP000664167">
    <property type="component" value="Unassembled WGS sequence"/>
</dbReference>
<dbReference type="AlphaFoldDB" id="A0A939FG53"/>
<sequence length="93" mass="10206">MYLISAALAAPRSARPLSHTASVIADMLWLRATSADHLEHVRAHADAHEITLVLFLKGEDLTAAERASRRMCEGLVSTLPSLAGWDVLEYRPL</sequence>
<gene>
    <name evidence="1" type="ORF">J0695_32625</name>
</gene>
<protein>
    <submittedName>
        <fullName evidence="1">Uncharacterized protein</fullName>
    </submittedName>
</protein>